<dbReference type="EMBL" id="KZ107839">
    <property type="protein sequence ID" value="OSS52637.1"/>
    <property type="molecule type" value="Genomic_DNA"/>
</dbReference>
<protein>
    <submittedName>
        <fullName evidence="1">Uncharacterized protein</fullName>
    </submittedName>
</protein>
<proteinExistence type="predicted"/>
<evidence type="ECO:0000313" key="1">
    <source>
        <dbReference type="EMBL" id="OSS52637.1"/>
    </source>
</evidence>
<dbReference type="AlphaFoldDB" id="A0A1Y2MAY4"/>
<accession>A0A1Y2MAY4</accession>
<name>A0A1Y2MAY4_EPING</name>
<reference evidence="1 2" key="1">
    <citation type="journal article" date="2017" name="Genome Announc.">
        <title>Genome sequence of the saprophytic ascomycete Epicoccum nigrum ICMP 19927 strain isolated from New Zealand.</title>
        <authorList>
            <person name="Fokin M."/>
            <person name="Fleetwood D."/>
            <person name="Weir B.S."/>
            <person name="Villas-Boas S.G."/>
        </authorList>
    </citation>
    <scope>NUCLEOTIDE SEQUENCE [LARGE SCALE GENOMIC DNA]</scope>
    <source>
        <strain evidence="1 2">ICMP 19927</strain>
    </source>
</reference>
<organism evidence="1 2">
    <name type="scientific">Epicoccum nigrum</name>
    <name type="common">Soil fungus</name>
    <name type="synonym">Epicoccum purpurascens</name>
    <dbReference type="NCBI Taxonomy" id="105696"/>
    <lineage>
        <taxon>Eukaryota</taxon>
        <taxon>Fungi</taxon>
        <taxon>Dikarya</taxon>
        <taxon>Ascomycota</taxon>
        <taxon>Pezizomycotina</taxon>
        <taxon>Dothideomycetes</taxon>
        <taxon>Pleosporomycetidae</taxon>
        <taxon>Pleosporales</taxon>
        <taxon>Pleosporineae</taxon>
        <taxon>Didymellaceae</taxon>
        <taxon>Epicoccum</taxon>
    </lineage>
</organism>
<evidence type="ECO:0000313" key="2">
    <source>
        <dbReference type="Proteomes" id="UP000193240"/>
    </source>
</evidence>
<dbReference type="InParanoid" id="A0A1Y2MAY4"/>
<gene>
    <name evidence="1" type="ORF">B5807_02447</name>
</gene>
<dbReference type="Proteomes" id="UP000193240">
    <property type="component" value="Unassembled WGS sequence"/>
</dbReference>
<keyword evidence="2" id="KW-1185">Reference proteome</keyword>
<sequence>MAQCRALKRPLHALDAAAQQLDSCPPAPSLFRHAPANQTTQHFTTSATTQHITTRHAWEDTSVDHLLISIGSSVHVHQVYLKTDAPLTAILVLSTPLKYIVTYR</sequence>